<name>A0AA40ERQ1_9PEZI</name>
<sequence>MSNGTIHVPPPTTWEGYQGHELDDVIQILPQEWSRVARCHFGEELGRYYHDPENDPEKPEVYATMGGGGPENSSSWTVCNVPLYQHRYSDNYPPPYDWVQASELLLPVKIDGSWSALYAAQRELNRLRDVDAYVSNRLRKLERDLPEAMDEKMKEAPWLDVRYVWAQRRGMLHAVGLGDYEQSQEHIDWEREGCPGPPPDGAKDTKWVWDVDKMFFFLCNAAVSSSNAPGGLCCDLAATASASSDSDGAWLGFGGRRQVERLEEVDAGAIQLISSANMNSTFTALIPASPTPSPLIIIITNPSTGSAGCGVGHRVRRQQRKQQQQQQQCTFGAGVSAFAPSSASPRYATIPPLSGSWPALYAAQRELSKLRDRNAYIRSRLRMLGREISEAMDKKLQEDPLLDVRYVWAQRQGMLQAVGLEYQPSEEQMEWERGVWERQGRKGPRPDRDRERDMIGVWDVDKTAILRFPRFLFTH</sequence>
<dbReference type="EMBL" id="JAUKTV010000002">
    <property type="protein sequence ID" value="KAK0744303.1"/>
    <property type="molecule type" value="Genomic_DNA"/>
</dbReference>
<evidence type="ECO:0000313" key="1">
    <source>
        <dbReference type="EMBL" id="KAK0744303.1"/>
    </source>
</evidence>
<gene>
    <name evidence="1" type="ORF">B0T21DRAFT_344529</name>
</gene>
<protein>
    <submittedName>
        <fullName evidence="1">Uncharacterized protein</fullName>
    </submittedName>
</protein>
<organism evidence="1 2">
    <name type="scientific">Apiosordaria backusii</name>
    <dbReference type="NCBI Taxonomy" id="314023"/>
    <lineage>
        <taxon>Eukaryota</taxon>
        <taxon>Fungi</taxon>
        <taxon>Dikarya</taxon>
        <taxon>Ascomycota</taxon>
        <taxon>Pezizomycotina</taxon>
        <taxon>Sordariomycetes</taxon>
        <taxon>Sordariomycetidae</taxon>
        <taxon>Sordariales</taxon>
        <taxon>Lasiosphaeriaceae</taxon>
        <taxon>Apiosordaria</taxon>
    </lineage>
</organism>
<evidence type="ECO:0000313" key="2">
    <source>
        <dbReference type="Proteomes" id="UP001172159"/>
    </source>
</evidence>
<comment type="caution">
    <text evidence="1">The sequence shown here is derived from an EMBL/GenBank/DDBJ whole genome shotgun (WGS) entry which is preliminary data.</text>
</comment>
<dbReference type="AlphaFoldDB" id="A0AA40ERQ1"/>
<keyword evidence="2" id="KW-1185">Reference proteome</keyword>
<proteinExistence type="predicted"/>
<reference evidence="1" key="1">
    <citation type="submission" date="2023-06" db="EMBL/GenBank/DDBJ databases">
        <title>Genome-scale phylogeny and comparative genomics of the fungal order Sordariales.</title>
        <authorList>
            <consortium name="Lawrence Berkeley National Laboratory"/>
            <person name="Hensen N."/>
            <person name="Bonometti L."/>
            <person name="Westerberg I."/>
            <person name="Brannstrom I.O."/>
            <person name="Guillou S."/>
            <person name="Cros-Aarteil S."/>
            <person name="Calhoun S."/>
            <person name="Haridas S."/>
            <person name="Kuo A."/>
            <person name="Mondo S."/>
            <person name="Pangilinan J."/>
            <person name="Riley R."/>
            <person name="Labutti K."/>
            <person name="Andreopoulos B."/>
            <person name="Lipzen A."/>
            <person name="Chen C."/>
            <person name="Yanf M."/>
            <person name="Daum C."/>
            <person name="Ng V."/>
            <person name="Clum A."/>
            <person name="Steindorff A."/>
            <person name="Ohm R."/>
            <person name="Martin F."/>
            <person name="Silar P."/>
            <person name="Natvig D."/>
            <person name="Lalanne C."/>
            <person name="Gautier V."/>
            <person name="Ament-Velasquez S.L."/>
            <person name="Kruys A."/>
            <person name="Hutchinson M.I."/>
            <person name="Powell A.J."/>
            <person name="Barry K."/>
            <person name="Miller A.N."/>
            <person name="Grigoriev I.V."/>
            <person name="Debuchy R."/>
            <person name="Gladieux P."/>
            <person name="Thoren M.H."/>
            <person name="Johannesson H."/>
        </authorList>
    </citation>
    <scope>NUCLEOTIDE SEQUENCE</scope>
    <source>
        <strain evidence="1">CBS 540.89</strain>
    </source>
</reference>
<accession>A0AA40ERQ1</accession>
<dbReference type="Proteomes" id="UP001172159">
    <property type="component" value="Unassembled WGS sequence"/>
</dbReference>